<evidence type="ECO:0000256" key="7">
    <source>
        <dbReference type="ARBA" id="ARBA00022729"/>
    </source>
</evidence>
<evidence type="ECO:0000313" key="12">
    <source>
        <dbReference type="Proteomes" id="UP001497457"/>
    </source>
</evidence>
<keyword evidence="5 10" id="KW-0964">Secreted</keyword>
<dbReference type="Pfam" id="PF06404">
    <property type="entry name" value="PSK"/>
    <property type="match status" value="1"/>
</dbReference>
<feature type="chain" id="PRO_5044524772" description="Phytosulfokine" evidence="10">
    <location>
        <begin position="30"/>
        <end position="114"/>
    </location>
</feature>
<keyword evidence="8 10" id="KW-0221">Differentiation</keyword>
<dbReference type="GO" id="GO:0030154">
    <property type="term" value="P:cell differentiation"/>
    <property type="evidence" value="ECO:0007669"/>
    <property type="project" value="UniProtKB-UniRule"/>
</dbReference>
<proteinExistence type="inferred from homology"/>
<evidence type="ECO:0000256" key="10">
    <source>
        <dbReference type="RuleBase" id="RU368031"/>
    </source>
</evidence>
<feature type="signal peptide" evidence="10">
    <location>
        <begin position="1"/>
        <end position="29"/>
    </location>
</feature>
<keyword evidence="7 10" id="KW-0732">Signal</keyword>
<evidence type="ECO:0000256" key="5">
    <source>
        <dbReference type="ARBA" id="ARBA00022525"/>
    </source>
</evidence>
<gene>
    <name evidence="11" type="ORF">URODEC1_LOCUS6927</name>
</gene>
<accession>A0ABC8VUT0</accession>
<evidence type="ECO:0000256" key="4">
    <source>
        <dbReference type="ARBA" id="ARBA00022473"/>
    </source>
</evidence>
<protein>
    <recommendedName>
        <fullName evidence="10">Phytosulfokine</fullName>
    </recommendedName>
    <component>
        <recommendedName>
            <fullName evidence="10">Phytosulfokine-alpha</fullName>
            <shortName evidence="10">PSK-alpha</shortName>
            <shortName evidence="10">Phytosulfokine-a</shortName>
        </recommendedName>
    </component>
    <component>
        <recommendedName>
            <fullName evidence="10">Phytosulfokine-beta</fullName>
            <shortName evidence="10">PSK-beta</shortName>
            <shortName evidence="10">Phytosulfokine-b</shortName>
        </recommendedName>
    </component>
</protein>
<comment type="PTM">
    <text evidence="10">Sulfation is important for activity and for the binding to a putative membrane receptor.</text>
</comment>
<evidence type="ECO:0000313" key="11">
    <source>
        <dbReference type="EMBL" id="CAL4896914.1"/>
    </source>
</evidence>
<dbReference type="GO" id="GO:0005576">
    <property type="term" value="C:extracellular region"/>
    <property type="evidence" value="ECO:0007669"/>
    <property type="project" value="UniProtKB-SubCell"/>
</dbReference>
<evidence type="ECO:0000256" key="8">
    <source>
        <dbReference type="ARBA" id="ARBA00022782"/>
    </source>
</evidence>
<dbReference type="GO" id="GO:0008283">
    <property type="term" value="P:cell population proliferation"/>
    <property type="evidence" value="ECO:0007669"/>
    <property type="project" value="UniProtKB-UniRule"/>
</dbReference>
<reference evidence="11 12" key="2">
    <citation type="submission" date="2024-10" db="EMBL/GenBank/DDBJ databases">
        <authorList>
            <person name="Ryan C."/>
        </authorList>
    </citation>
    <scope>NUCLEOTIDE SEQUENCE [LARGE SCALE GENOMIC DNA]</scope>
</reference>
<comment type="function">
    <text evidence="1 10">Promotes plant cell differentiation, organogenesis and somatic embryogenesis as well as cell proliferation.</text>
</comment>
<comment type="similarity">
    <text evidence="3 10">Belongs to the phytosulfokine family.</text>
</comment>
<keyword evidence="9 10" id="KW-0339">Growth factor</keyword>
<keyword evidence="12" id="KW-1185">Reference proteome</keyword>
<evidence type="ECO:0000256" key="6">
    <source>
        <dbReference type="ARBA" id="ARBA00022641"/>
    </source>
</evidence>
<dbReference type="EMBL" id="OZ075120">
    <property type="protein sequence ID" value="CAL4896914.1"/>
    <property type="molecule type" value="Genomic_DNA"/>
</dbReference>
<dbReference type="PANTHER" id="PTHR33285:SF32">
    <property type="entry name" value="PHYTOSULFOKINES 5"/>
    <property type="match status" value="1"/>
</dbReference>
<dbReference type="PANTHER" id="PTHR33285">
    <property type="entry name" value="PHYTOSULFOKINES 3"/>
    <property type="match status" value="1"/>
</dbReference>
<name>A0ABC8VUT0_9POAL</name>
<keyword evidence="4 10" id="KW-0217">Developmental protein</keyword>
<evidence type="ECO:0000256" key="2">
    <source>
        <dbReference type="ARBA" id="ARBA00004613"/>
    </source>
</evidence>
<keyword evidence="6 10" id="KW-0765">Sulfation</keyword>
<dbReference type="GO" id="GO:0008083">
    <property type="term" value="F:growth factor activity"/>
    <property type="evidence" value="ECO:0007669"/>
    <property type="project" value="UniProtKB-UniRule"/>
</dbReference>
<sequence length="114" mass="12201">MMSRCSNVSSQLTVLGLLLLICFFHSATAARLLPAVPPLVRQGNNGVESAAVDGGLVLQDGAAVNGDDLSVSKMMGAEEEEPACEEGNDECMQRRLLRDAHLDYIYTQHKGGKP</sequence>
<reference evidence="12" key="1">
    <citation type="submission" date="2024-06" db="EMBL/GenBank/DDBJ databases">
        <authorList>
            <person name="Ryan C."/>
        </authorList>
    </citation>
    <scope>NUCLEOTIDE SEQUENCE [LARGE SCALE GENOMIC DNA]</scope>
</reference>
<dbReference type="Proteomes" id="UP001497457">
    <property type="component" value="Chromosome 10rd"/>
</dbReference>
<comment type="PTM">
    <text evidence="10">PSK-alpha is produced by endopeptidase digestion. PSK-beta is produced from PSK-alpha by exopeptidase digestion.</text>
</comment>
<evidence type="ECO:0000256" key="1">
    <source>
        <dbReference type="ARBA" id="ARBA00003158"/>
    </source>
</evidence>
<evidence type="ECO:0000256" key="9">
    <source>
        <dbReference type="ARBA" id="ARBA00023030"/>
    </source>
</evidence>
<evidence type="ECO:0000256" key="3">
    <source>
        <dbReference type="ARBA" id="ARBA00010781"/>
    </source>
</evidence>
<dbReference type="AlphaFoldDB" id="A0ABC8VUT0"/>
<comment type="subcellular location">
    <subcellularLocation>
        <location evidence="2 10">Secreted</location>
    </subcellularLocation>
</comment>
<dbReference type="InterPro" id="IPR009438">
    <property type="entry name" value="Phytosulfokine"/>
</dbReference>
<organism evidence="11 12">
    <name type="scientific">Urochloa decumbens</name>
    <dbReference type="NCBI Taxonomy" id="240449"/>
    <lineage>
        <taxon>Eukaryota</taxon>
        <taxon>Viridiplantae</taxon>
        <taxon>Streptophyta</taxon>
        <taxon>Embryophyta</taxon>
        <taxon>Tracheophyta</taxon>
        <taxon>Spermatophyta</taxon>
        <taxon>Magnoliopsida</taxon>
        <taxon>Liliopsida</taxon>
        <taxon>Poales</taxon>
        <taxon>Poaceae</taxon>
        <taxon>PACMAD clade</taxon>
        <taxon>Panicoideae</taxon>
        <taxon>Panicodae</taxon>
        <taxon>Paniceae</taxon>
        <taxon>Melinidinae</taxon>
        <taxon>Urochloa</taxon>
    </lineage>
</organism>